<dbReference type="Proteomes" id="UP000430368">
    <property type="component" value="Chromosome"/>
</dbReference>
<organism evidence="2 3">
    <name type="scientific">Serratia rhizosphaerae</name>
    <dbReference type="NCBI Taxonomy" id="2597702"/>
    <lineage>
        <taxon>Bacteria</taxon>
        <taxon>Pseudomonadati</taxon>
        <taxon>Pseudomonadota</taxon>
        <taxon>Gammaproteobacteria</taxon>
        <taxon>Enterobacterales</taxon>
        <taxon>Yersiniaceae</taxon>
        <taxon>Serratia</taxon>
    </lineage>
</organism>
<evidence type="ECO:0000313" key="2">
    <source>
        <dbReference type="EMBL" id="QHA87864.1"/>
    </source>
</evidence>
<dbReference type="InterPro" id="IPR036429">
    <property type="entry name" value="SpoA-like_sf"/>
</dbReference>
<protein>
    <submittedName>
        <fullName evidence="2">Aldolase</fullName>
    </submittedName>
</protein>
<evidence type="ECO:0000313" key="3">
    <source>
        <dbReference type="Proteomes" id="UP000430368"/>
    </source>
</evidence>
<dbReference type="InterPro" id="IPR001543">
    <property type="entry name" value="FliN-like_C"/>
</dbReference>
<feature type="domain" description="Flagellar motor switch protein FliN-like C-terminal" evidence="1">
    <location>
        <begin position="273"/>
        <end position="339"/>
    </location>
</feature>
<dbReference type="PANTHER" id="PTHR30034:SF6">
    <property type="entry name" value="YOP PROTEINS TRANSLOCATION PROTEIN Q"/>
    <property type="match status" value="1"/>
</dbReference>
<dbReference type="Gene3D" id="2.30.330.10">
    <property type="entry name" value="SpoA-like"/>
    <property type="match status" value="2"/>
</dbReference>
<name>A0ABX6GNJ0_9GAMM</name>
<reference evidence="2 3" key="1">
    <citation type="submission" date="2019-07" db="EMBL/GenBank/DDBJ databases">
        <title>Serratia dokdonensis sp. nov., an elicitor of systemic resistance in Nicotiana Tabacum.</title>
        <authorList>
            <person name="Son J.-S."/>
            <person name="Hwang Y.-J."/>
            <person name="Lee S.-Y."/>
            <person name="Ghim S.-Y."/>
        </authorList>
    </citation>
    <scope>NUCLEOTIDE SEQUENCE [LARGE SCALE GENOMIC DNA]</scope>
    <source>
        <strain evidence="2 3">KUDC3025</strain>
    </source>
</reference>
<sequence>MSTPLKLRRQSAAEARLRGLLGHGLRLAFQLGESVGELRIEPATGEPQAAGTALRCMAGPLWLSDAEGVCALLSDCPALPTASDEDDLWYWPLFNHALSAQIRALFGELNAADGAPPAGAFGVRLTVTLGDLRAQSALTAAPEVLCALLAAPGWQGIVNDALTALPLTLPFCVGALTLSLAELTRLQPDDVLLPCEDTFTPHGAGTLRFAHFRAQGELVGAEGRSTGFYLTDLETTSVTFPYNDNETESDVQDESGMERRIDAEPAGVTLDPLPLALTVRCGHLHLTVGDLQRLAPGATIMVDHVQPGEALLCHGDYPLAKGELVDVEGRLGLQITHMLPGSVNPLGQGH</sequence>
<keyword evidence="3" id="KW-1185">Reference proteome</keyword>
<dbReference type="EMBL" id="CP041764">
    <property type="protein sequence ID" value="QHA87864.1"/>
    <property type="molecule type" value="Genomic_DNA"/>
</dbReference>
<dbReference type="SUPFAM" id="SSF101801">
    <property type="entry name" value="Surface presentation of antigens (SPOA)"/>
    <property type="match status" value="1"/>
</dbReference>
<gene>
    <name evidence="2" type="ORF">FO014_13335</name>
</gene>
<dbReference type="PANTHER" id="PTHR30034">
    <property type="entry name" value="FLAGELLAR MOTOR SWITCH PROTEIN FLIM"/>
    <property type="match status" value="1"/>
</dbReference>
<proteinExistence type="predicted"/>
<evidence type="ECO:0000259" key="1">
    <source>
        <dbReference type="Pfam" id="PF01052"/>
    </source>
</evidence>
<dbReference type="Pfam" id="PF01052">
    <property type="entry name" value="FliMN_C"/>
    <property type="match status" value="1"/>
</dbReference>
<accession>A0ABX6GNJ0</accession>
<dbReference type="RefSeq" id="WP_160029851.1">
    <property type="nucleotide sequence ID" value="NZ_CP041764.1"/>
</dbReference>